<dbReference type="EMBL" id="JAICBX010000001">
    <property type="protein sequence ID" value="MBW8635619.1"/>
    <property type="molecule type" value="Genomic_DNA"/>
</dbReference>
<dbReference type="RefSeq" id="WP_220226349.1">
    <property type="nucleotide sequence ID" value="NZ_JAICBX010000001.1"/>
</dbReference>
<dbReference type="PANTHER" id="PTHR47089:SF1">
    <property type="entry name" value="GUANOSINE ABC TRANSPORTER PERMEASE PROTEIN NUPP"/>
    <property type="match status" value="1"/>
</dbReference>
<reference evidence="7" key="1">
    <citation type="submission" date="2021-08" db="EMBL/GenBank/DDBJ databases">
        <title>Hoeflea bacterium WL0058 sp. nov., isolated from the sediment.</title>
        <authorList>
            <person name="Wang L."/>
            <person name="Zhang D."/>
        </authorList>
    </citation>
    <scope>NUCLEOTIDE SEQUENCE</scope>
    <source>
        <strain evidence="7">WL0058</strain>
    </source>
</reference>
<feature type="transmembrane region" description="Helical" evidence="6">
    <location>
        <begin position="12"/>
        <end position="37"/>
    </location>
</feature>
<organism evidence="7 8">
    <name type="scientific">Flavimaribacter sediminis</name>
    <dbReference type="NCBI Taxonomy" id="2865987"/>
    <lineage>
        <taxon>Bacteria</taxon>
        <taxon>Pseudomonadati</taxon>
        <taxon>Pseudomonadota</taxon>
        <taxon>Alphaproteobacteria</taxon>
        <taxon>Hyphomicrobiales</taxon>
        <taxon>Rhizobiaceae</taxon>
        <taxon>Flavimaribacter</taxon>
    </lineage>
</organism>
<feature type="transmembrane region" description="Helical" evidence="6">
    <location>
        <begin position="83"/>
        <end position="100"/>
    </location>
</feature>
<feature type="transmembrane region" description="Helical" evidence="6">
    <location>
        <begin position="137"/>
        <end position="156"/>
    </location>
</feature>
<dbReference type="GO" id="GO:0005886">
    <property type="term" value="C:plasma membrane"/>
    <property type="evidence" value="ECO:0007669"/>
    <property type="project" value="UniProtKB-SubCell"/>
</dbReference>
<evidence type="ECO:0000256" key="1">
    <source>
        <dbReference type="ARBA" id="ARBA00004651"/>
    </source>
</evidence>
<proteinExistence type="predicted"/>
<keyword evidence="8" id="KW-1185">Reference proteome</keyword>
<feature type="transmembrane region" description="Helical" evidence="6">
    <location>
        <begin position="265"/>
        <end position="283"/>
    </location>
</feature>
<keyword evidence="4 6" id="KW-1133">Transmembrane helix</keyword>
<dbReference type="AlphaFoldDB" id="A0AAE3CYG2"/>
<dbReference type="CDD" id="cd06580">
    <property type="entry name" value="TM_PBP1_transp_TpRbsC_like"/>
    <property type="match status" value="1"/>
</dbReference>
<evidence type="ECO:0000313" key="8">
    <source>
        <dbReference type="Proteomes" id="UP001196509"/>
    </source>
</evidence>
<evidence type="ECO:0000256" key="5">
    <source>
        <dbReference type="ARBA" id="ARBA00023136"/>
    </source>
</evidence>
<protein>
    <submittedName>
        <fullName evidence="7">ABC transporter permease</fullName>
    </submittedName>
</protein>
<comment type="caution">
    <text evidence="7">The sequence shown here is derived from an EMBL/GenBank/DDBJ whole genome shotgun (WGS) entry which is preliminary data.</text>
</comment>
<dbReference type="InterPro" id="IPR001851">
    <property type="entry name" value="ABC_transp_permease"/>
</dbReference>
<feature type="transmembrane region" description="Helical" evidence="6">
    <location>
        <begin position="57"/>
        <end position="76"/>
    </location>
</feature>
<evidence type="ECO:0000256" key="3">
    <source>
        <dbReference type="ARBA" id="ARBA00022692"/>
    </source>
</evidence>
<feature type="transmembrane region" description="Helical" evidence="6">
    <location>
        <begin position="190"/>
        <end position="211"/>
    </location>
</feature>
<evidence type="ECO:0000256" key="6">
    <source>
        <dbReference type="SAM" id="Phobius"/>
    </source>
</evidence>
<dbReference type="GO" id="GO:0022857">
    <property type="term" value="F:transmembrane transporter activity"/>
    <property type="evidence" value="ECO:0007669"/>
    <property type="project" value="InterPro"/>
</dbReference>
<keyword evidence="5 6" id="KW-0472">Membrane</keyword>
<evidence type="ECO:0000256" key="4">
    <source>
        <dbReference type="ARBA" id="ARBA00022989"/>
    </source>
</evidence>
<dbReference type="Proteomes" id="UP001196509">
    <property type="component" value="Unassembled WGS sequence"/>
</dbReference>
<dbReference type="Pfam" id="PF02653">
    <property type="entry name" value="BPD_transp_2"/>
    <property type="match status" value="1"/>
</dbReference>
<feature type="transmembrane region" description="Helical" evidence="6">
    <location>
        <begin position="232"/>
        <end position="253"/>
    </location>
</feature>
<sequence length="346" mass="35925">MTDSLVSIARALVFIVVALVLCAVIFSIAGFSAELMFSAIIDGAFLRNGALNHALRWGLPLFITAVGVAISFRAGYFNIGAQGQFYVGAICAAFVAEWTSGAPAFVVLPLCFLAGMIGGALWALWPGLLRLRSGADEVITTLMGNFLAGLLLIYVTSGPLKDQSGSGQQASSRPLEAAYRISNSLGVSPLIISIAIVVGLSMWLLVNRTSFGMMSGLAGRNPTMVTWQGAKLWKVGLASFLISGALAGLAGTIELMGPNGRLASGFLPAHGFTAILIALVANLSILGSAVAALFFGGLASAALYLPVIAGLPSSAIDIINAAIALFITARSQLIDRIMRFRSRANG</sequence>
<name>A0AAE3CYG2_9HYPH</name>
<gene>
    <name evidence="7" type="ORF">K1W69_00350</name>
</gene>
<keyword evidence="2" id="KW-1003">Cell membrane</keyword>
<feature type="transmembrane region" description="Helical" evidence="6">
    <location>
        <begin position="315"/>
        <end position="333"/>
    </location>
</feature>
<evidence type="ECO:0000256" key="2">
    <source>
        <dbReference type="ARBA" id="ARBA00022475"/>
    </source>
</evidence>
<keyword evidence="3 6" id="KW-0812">Transmembrane</keyword>
<feature type="transmembrane region" description="Helical" evidence="6">
    <location>
        <begin position="106"/>
        <end position="125"/>
    </location>
</feature>
<comment type="subcellular location">
    <subcellularLocation>
        <location evidence="1">Cell membrane</location>
        <topology evidence="1">Multi-pass membrane protein</topology>
    </subcellularLocation>
</comment>
<evidence type="ECO:0000313" key="7">
    <source>
        <dbReference type="EMBL" id="MBW8635619.1"/>
    </source>
</evidence>
<accession>A0AAE3CYG2</accession>
<dbReference type="PANTHER" id="PTHR47089">
    <property type="entry name" value="ABC TRANSPORTER, PERMEASE PROTEIN"/>
    <property type="match status" value="1"/>
</dbReference>